<proteinExistence type="predicted"/>
<evidence type="ECO:0000313" key="4">
    <source>
        <dbReference type="EMBL" id="VAW64491.1"/>
    </source>
</evidence>
<gene>
    <name evidence="4" type="ORF">MNBD_GAMMA08-2590</name>
</gene>
<name>A0A3B0X9R7_9ZZZZ</name>
<evidence type="ECO:0000256" key="2">
    <source>
        <dbReference type="ARBA" id="ARBA00023136"/>
    </source>
</evidence>
<evidence type="ECO:0000256" key="1">
    <source>
        <dbReference type="ARBA" id="ARBA00004370"/>
    </source>
</evidence>
<evidence type="ECO:0000259" key="3">
    <source>
        <dbReference type="Pfam" id="PF01103"/>
    </source>
</evidence>
<accession>A0A3B0X9R7</accession>
<sequence>MKYIIKILFIFFLSCNAFADRVVRELGKVKGEPEPYIVPYGFASEAMGFVVGAAGGVSGLPQEQNSLIATALVSNEGAAAAYVFFNNYQFTNNKHLFLDVSLGLGEFPQQRAYLDASPPGNNPPAGSNDSSADNFFEAEGFSNWIEIDFKYVFNIGNAKFNPINTYTLSEGLLVGGANGGEVFNPFESGRTYFKTTLFHHNRNYDVDSAFPLSTTGVGFSFKYDNTDFPINPSVGSIVDVGIKYDPGFNDNEKWSVAEFEFSKFFNLGSGPFSEQQVLAFNAWTATTLSDAPTPHYYGVTLGGLYRMRAYPIERFHDDSAIYYSAEFRTIPKSDLLRNITFLEFANLEWWEIAIFYEIGRVAPVWNLKELHSSMKTDIGVSLRIMANNDIGRLDFAWSEEDAAIWLMYGHPF</sequence>
<dbReference type="GO" id="GO:0019867">
    <property type="term" value="C:outer membrane"/>
    <property type="evidence" value="ECO:0007669"/>
    <property type="project" value="InterPro"/>
</dbReference>
<dbReference type="EMBL" id="UOFH01000289">
    <property type="protein sequence ID" value="VAW64491.1"/>
    <property type="molecule type" value="Genomic_DNA"/>
</dbReference>
<feature type="domain" description="Bacterial surface antigen (D15)" evidence="3">
    <location>
        <begin position="205"/>
        <end position="397"/>
    </location>
</feature>
<dbReference type="InterPro" id="IPR000184">
    <property type="entry name" value="Bac_surfAg_D15"/>
</dbReference>
<organism evidence="4">
    <name type="scientific">hydrothermal vent metagenome</name>
    <dbReference type="NCBI Taxonomy" id="652676"/>
    <lineage>
        <taxon>unclassified sequences</taxon>
        <taxon>metagenomes</taxon>
        <taxon>ecological metagenomes</taxon>
    </lineage>
</organism>
<keyword evidence="2" id="KW-0472">Membrane</keyword>
<dbReference type="Pfam" id="PF01103">
    <property type="entry name" value="Omp85"/>
    <property type="match status" value="1"/>
</dbReference>
<dbReference type="AlphaFoldDB" id="A0A3B0X9R7"/>
<reference evidence="4" key="1">
    <citation type="submission" date="2018-06" db="EMBL/GenBank/DDBJ databases">
        <authorList>
            <person name="Zhirakovskaya E."/>
        </authorList>
    </citation>
    <scope>NUCLEOTIDE SEQUENCE</scope>
</reference>
<comment type="subcellular location">
    <subcellularLocation>
        <location evidence="1">Membrane</location>
    </subcellularLocation>
</comment>
<protein>
    <recommendedName>
        <fullName evidence="3">Bacterial surface antigen (D15) domain-containing protein</fullName>
    </recommendedName>
</protein>
<dbReference type="Gene3D" id="2.40.160.50">
    <property type="entry name" value="membrane protein fhac: a member of the omp85/tpsb transporter family"/>
    <property type="match status" value="1"/>
</dbReference>